<organism evidence="2 3">
    <name type="scientific">Liparis tanakae</name>
    <name type="common">Tanaka's snailfish</name>
    <dbReference type="NCBI Taxonomy" id="230148"/>
    <lineage>
        <taxon>Eukaryota</taxon>
        <taxon>Metazoa</taxon>
        <taxon>Chordata</taxon>
        <taxon>Craniata</taxon>
        <taxon>Vertebrata</taxon>
        <taxon>Euteleostomi</taxon>
        <taxon>Actinopterygii</taxon>
        <taxon>Neopterygii</taxon>
        <taxon>Teleostei</taxon>
        <taxon>Neoteleostei</taxon>
        <taxon>Acanthomorphata</taxon>
        <taxon>Eupercaria</taxon>
        <taxon>Perciformes</taxon>
        <taxon>Cottioidei</taxon>
        <taxon>Cottales</taxon>
        <taxon>Liparidae</taxon>
        <taxon>Liparis</taxon>
    </lineage>
</organism>
<reference evidence="2 3" key="1">
    <citation type="submission" date="2019-03" db="EMBL/GenBank/DDBJ databases">
        <title>First draft genome of Liparis tanakae, snailfish: a comprehensive survey of snailfish specific genes.</title>
        <authorList>
            <person name="Kim W."/>
            <person name="Song I."/>
            <person name="Jeong J.-H."/>
            <person name="Kim D."/>
            <person name="Kim S."/>
            <person name="Ryu S."/>
            <person name="Song J.Y."/>
            <person name="Lee S.K."/>
        </authorList>
    </citation>
    <scope>NUCLEOTIDE SEQUENCE [LARGE SCALE GENOMIC DNA]</scope>
    <source>
        <tissue evidence="2">Muscle</tissue>
    </source>
</reference>
<evidence type="ECO:0000313" key="3">
    <source>
        <dbReference type="Proteomes" id="UP000314294"/>
    </source>
</evidence>
<sequence>MSNLRWVHSEASDSPARVWTGGPRCEPEGPDVDQRAQVWIGGPRCGLEAEAHKSEKAED</sequence>
<gene>
    <name evidence="2" type="ORF">EYF80_015254</name>
</gene>
<feature type="region of interest" description="Disordered" evidence="1">
    <location>
        <begin position="1"/>
        <end position="31"/>
    </location>
</feature>
<keyword evidence="3" id="KW-1185">Reference proteome</keyword>
<dbReference type="Proteomes" id="UP000314294">
    <property type="component" value="Unassembled WGS sequence"/>
</dbReference>
<dbReference type="EMBL" id="SRLO01000113">
    <property type="protein sequence ID" value="TNN74474.1"/>
    <property type="molecule type" value="Genomic_DNA"/>
</dbReference>
<protein>
    <submittedName>
        <fullName evidence="2">Uncharacterized protein</fullName>
    </submittedName>
</protein>
<name>A0A4Z2IAY8_9TELE</name>
<accession>A0A4Z2IAY8</accession>
<comment type="caution">
    <text evidence="2">The sequence shown here is derived from an EMBL/GenBank/DDBJ whole genome shotgun (WGS) entry which is preliminary data.</text>
</comment>
<evidence type="ECO:0000313" key="2">
    <source>
        <dbReference type="EMBL" id="TNN74474.1"/>
    </source>
</evidence>
<dbReference type="AlphaFoldDB" id="A0A4Z2IAY8"/>
<proteinExistence type="predicted"/>
<evidence type="ECO:0000256" key="1">
    <source>
        <dbReference type="SAM" id="MobiDB-lite"/>
    </source>
</evidence>